<keyword evidence="10" id="KW-1185">Reference proteome</keyword>
<evidence type="ECO:0000256" key="2">
    <source>
        <dbReference type="ARBA" id="ARBA00022606"/>
    </source>
</evidence>
<gene>
    <name evidence="9" type="ORF">OBRU01_20248</name>
</gene>
<evidence type="ECO:0000313" key="10">
    <source>
        <dbReference type="Proteomes" id="UP000037510"/>
    </source>
</evidence>
<keyword evidence="7 9" id="KW-0675">Receptor</keyword>
<proteinExistence type="predicted"/>
<evidence type="ECO:0000313" key="9">
    <source>
        <dbReference type="EMBL" id="KOB67291.1"/>
    </source>
</evidence>
<dbReference type="InterPro" id="IPR004117">
    <property type="entry name" value="7tm6_olfct_rcpt"/>
</dbReference>
<dbReference type="GO" id="GO:0016020">
    <property type="term" value="C:membrane"/>
    <property type="evidence" value="ECO:0007669"/>
    <property type="project" value="UniProtKB-SubCell"/>
</dbReference>
<evidence type="ECO:0000256" key="7">
    <source>
        <dbReference type="ARBA" id="ARBA00023170"/>
    </source>
</evidence>
<evidence type="ECO:0000256" key="6">
    <source>
        <dbReference type="ARBA" id="ARBA00023136"/>
    </source>
</evidence>
<evidence type="ECO:0000256" key="4">
    <source>
        <dbReference type="ARBA" id="ARBA00022725"/>
    </source>
</evidence>
<keyword evidence="3" id="KW-0812">Transmembrane</keyword>
<sequence>MLDLFLSVMVFNIWGHFKILLNILETFPRPALENAETDVGSVQFSESEQADVKALLRECSDKLKHAVYEIPWECMNSKNRMTALIYLMNVQKTIHVTAGGMVDVGVTTMASV</sequence>
<evidence type="ECO:0000256" key="1">
    <source>
        <dbReference type="ARBA" id="ARBA00004141"/>
    </source>
</evidence>
<dbReference type="GO" id="GO:0007165">
    <property type="term" value="P:signal transduction"/>
    <property type="evidence" value="ECO:0007669"/>
    <property type="project" value="UniProtKB-KW"/>
</dbReference>
<reference evidence="9 10" key="1">
    <citation type="journal article" date="2015" name="Genome Biol. Evol.">
        <title>The genome of winter moth (Operophtera brumata) provides a genomic perspective on sexual dimorphism and phenology.</title>
        <authorList>
            <person name="Derks M.F."/>
            <person name="Smit S."/>
            <person name="Salis L."/>
            <person name="Schijlen E."/>
            <person name="Bossers A."/>
            <person name="Mateman C."/>
            <person name="Pijl A.S."/>
            <person name="de Ridder D."/>
            <person name="Groenen M.A."/>
            <person name="Visser M.E."/>
            <person name="Megens H.J."/>
        </authorList>
    </citation>
    <scope>NUCLEOTIDE SEQUENCE [LARGE SCALE GENOMIC DNA]</scope>
    <source>
        <strain evidence="9">WM2013NL</strain>
        <tissue evidence="9">Head and thorax</tissue>
    </source>
</reference>
<organism evidence="9 10">
    <name type="scientific">Operophtera brumata</name>
    <name type="common">Winter moth</name>
    <name type="synonym">Phalaena brumata</name>
    <dbReference type="NCBI Taxonomy" id="104452"/>
    <lineage>
        <taxon>Eukaryota</taxon>
        <taxon>Metazoa</taxon>
        <taxon>Ecdysozoa</taxon>
        <taxon>Arthropoda</taxon>
        <taxon>Hexapoda</taxon>
        <taxon>Insecta</taxon>
        <taxon>Pterygota</taxon>
        <taxon>Neoptera</taxon>
        <taxon>Endopterygota</taxon>
        <taxon>Lepidoptera</taxon>
        <taxon>Glossata</taxon>
        <taxon>Ditrysia</taxon>
        <taxon>Geometroidea</taxon>
        <taxon>Geometridae</taxon>
        <taxon>Larentiinae</taxon>
        <taxon>Operophtera</taxon>
    </lineage>
</organism>
<evidence type="ECO:0000256" key="8">
    <source>
        <dbReference type="ARBA" id="ARBA00023224"/>
    </source>
</evidence>
<dbReference type="EMBL" id="JTDY01005179">
    <property type="protein sequence ID" value="KOB67291.1"/>
    <property type="molecule type" value="Genomic_DNA"/>
</dbReference>
<keyword evidence="8" id="KW-0807">Transducer</keyword>
<dbReference type="GO" id="GO:0005549">
    <property type="term" value="F:odorant binding"/>
    <property type="evidence" value="ECO:0007669"/>
    <property type="project" value="InterPro"/>
</dbReference>
<keyword evidence="4" id="KW-0552">Olfaction</keyword>
<dbReference type="Proteomes" id="UP000037510">
    <property type="component" value="Unassembled WGS sequence"/>
</dbReference>
<comment type="caution">
    <text evidence="9">The sequence shown here is derived from an EMBL/GenBank/DDBJ whole genome shotgun (WGS) entry which is preliminary data.</text>
</comment>
<protein>
    <submittedName>
        <fullName evidence="9">Odorant receptor</fullName>
    </submittedName>
</protein>
<dbReference type="AlphaFoldDB" id="A0A0L7KW47"/>
<accession>A0A0L7KW47</accession>
<name>A0A0L7KW47_OPEBR</name>
<keyword evidence="5" id="KW-1133">Transmembrane helix</keyword>
<keyword evidence="2" id="KW-0716">Sensory transduction</keyword>
<evidence type="ECO:0000256" key="5">
    <source>
        <dbReference type="ARBA" id="ARBA00022989"/>
    </source>
</evidence>
<dbReference type="Pfam" id="PF02949">
    <property type="entry name" value="7tm_6"/>
    <property type="match status" value="1"/>
</dbReference>
<dbReference type="GO" id="GO:0004984">
    <property type="term" value="F:olfactory receptor activity"/>
    <property type="evidence" value="ECO:0007669"/>
    <property type="project" value="InterPro"/>
</dbReference>
<keyword evidence="6" id="KW-0472">Membrane</keyword>
<evidence type="ECO:0000256" key="3">
    <source>
        <dbReference type="ARBA" id="ARBA00022692"/>
    </source>
</evidence>
<comment type="subcellular location">
    <subcellularLocation>
        <location evidence="1">Membrane</location>
        <topology evidence="1">Multi-pass membrane protein</topology>
    </subcellularLocation>
</comment>